<evidence type="ECO:0000256" key="6">
    <source>
        <dbReference type="ARBA" id="ARBA00022723"/>
    </source>
</evidence>
<evidence type="ECO:0000256" key="5">
    <source>
        <dbReference type="ARBA" id="ARBA00022596"/>
    </source>
</evidence>
<proteinExistence type="inferred from homology"/>
<evidence type="ECO:0000259" key="16">
    <source>
        <dbReference type="PROSITE" id="PS51819"/>
    </source>
</evidence>
<dbReference type="UniPathway" id="UPA00619">
    <property type="reaction ID" value="UER00675"/>
</dbReference>
<dbReference type="InterPro" id="IPR018146">
    <property type="entry name" value="Glyoxalase_1_CS"/>
</dbReference>
<dbReference type="GO" id="GO:0019243">
    <property type="term" value="P:methylglyoxal catabolic process to D-lactate via S-lactoyl-glutathione"/>
    <property type="evidence" value="ECO:0007669"/>
    <property type="project" value="TreeGrafter"/>
</dbReference>
<feature type="binding site" evidence="15">
    <location>
        <position position="75"/>
    </location>
    <ligand>
        <name>Zn(2+)</name>
        <dbReference type="ChEBI" id="CHEBI:29105"/>
        <note>ligand shared between dimeric partners</note>
    </ligand>
</feature>
<evidence type="ECO:0000256" key="3">
    <source>
        <dbReference type="ARBA" id="ARBA00010363"/>
    </source>
</evidence>
<feature type="domain" description="VOC" evidence="16">
    <location>
        <begin position="3"/>
        <end position="127"/>
    </location>
</feature>
<feature type="binding site" evidence="15">
    <location>
        <position position="57"/>
    </location>
    <ligand>
        <name>Zn(2+)</name>
        <dbReference type="ChEBI" id="CHEBI:29105"/>
        <note>ligand shared between dimeric partners</note>
    </ligand>
</feature>
<comment type="cofactor">
    <cofactor evidence="1">
        <name>Ni(2+)</name>
        <dbReference type="ChEBI" id="CHEBI:49786"/>
    </cofactor>
</comment>
<evidence type="ECO:0000256" key="1">
    <source>
        <dbReference type="ARBA" id="ARBA00001967"/>
    </source>
</evidence>
<keyword evidence="7 17" id="KW-0456">Lyase</keyword>
<evidence type="ECO:0000256" key="12">
    <source>
        <dbReference type="ARBA" id="ARBA00033298"/>
    </source>
</evidence>
<evidence type="ECO:0000256" key="7">
    <source>
        <dbReference type="ARBA" id="ARBA00023239"/>
    </source>
</evidence>
<comment type="cofactor">
    <cofactor evidence="15">
        <name>Zn(2+)</name>
        <dbReference type="ChEBI" id="CHEBI:29105"/>
    </cofactor>
    <text evidence="15">Binds 1 zinc ion per subunit. In the homodimer, two zinc ions are bound between subunits.</text>
</comment>
<keyword evidence="18" id="KW-1185">Reference proteome</keyword>
<dbReference type="EMBL" id="SRIO01000013">
    <property type="protein sequence ID" value="TFZ82032.1"/>
    <property type="molecule type" value="Genomic_DNA"/>
</dbReference>
<evidence type="ECO:0000256" key="4">
    <source>
        <dbReference type="ARBA" id="ARBA00012081"/>
    </source>
</evidence>
<comment type="caution">
    <text evidence="17">The sequence shown here is derived from an EMBL/GenBank/DDBJ whole genome shotgun (WGS) entry which is preliminary data.</text>
</comment>
<dbReference type="Gene3D" id="3.10.180.10">
    <property type="entry name" value="2,3-Dihydroxybiphenyl 1,2-Dioxygenase, domain 1"/>
    <property type="match status" value="1"/>
</dbReference>
<evidence type="ECO:0000256" key="10">
    <source>
        <dbReference type="ARBA" id="ARBA00030892"/>
    </source>
</evidence>
<evidence type="ECO:0000256" key="14">
    <source>
        <dbReference type="PIRSR" id="PIRSR604361-1"/>
    </source>
</evidence>
<dbReference type="Pfam" id="PF00903">
    <property type="entry name" value="Glyoxalase"/>
    <property type="match status" value="1"/>
</dbReference>
<evidence type="ECO:0000256" key="9">
    <source>
        <dbReference type="ARBA" id="ARBA00030537"/>
    </source>
</evidence>
<keyword evidence="6 15" id="KW-0479">Metal-binding</keyword>
<dbReference type="PANTHER" id="PTHR46036:SF5">
    <property type="entry name" value="LACTOYLGLUTATHIONE LYASE"/>
    <property type="match status" value="1"/>
</dbReference>
<dbReference type="InterPro" id="IPR037523">
    <property type="entry name" value="VOC_core"/>
</dbReference>
<dbReference type="Proteomes" id="UP000297890">
    <property type="component" value="Unassembled WGS sequence"/>
</dbReference>
<dbReference type="SUPFAM" id="SSF54593">
    <property type="entry name" value="Glyoxalase/Bleomycin resistance protein/Dihydroxybiphenyl dioxygenase"/>
    <property type="match status" value="1"/>
</dbReference>
<dbReference type="InterPro" id="IPR004361">
    <property type="entry name" value="Glyoxalase_1"/>
</dbReference>
<dbReference type="OrthoDB" id="9789841at2"/>
<dbReference type="GO" id="GO:0046872">
    <property type="term" value="F:metal ion binding"/>
    <property type="evidence" value="ECO:0007669"/>
    <property type="project" value="UniProtKB-KW"/>
</dbReference>
<sequence length="130" mass="14600">MNRILHTMLRVGDMQRSIDFYIGVLGMRVLRTLEQPEERYRLTFLGYGDESATCVLELTDNEGIASYELGSGFGHIAIGVDDCHRACTEIKKRGGRITREPVPLKGSNEVIAFLVDPDGYPIELIQRITV</sequence>
<keyword evidence="15" id="KW-0862">Zinc</keyword>
<comment type="catalytic activity">
    <reaction evidence="13">
        <text>(R)-S-lactoylglutathione = methylglyoxal + glutathione</text>
        <dbReference type="Rhea" id="RHEA:19069"/>
        <dbReference type="ChEBI" id="CHEBI:17158"/>
        <dbReference type="ChEBI" id="CHEBI:57474"/>
        <dbReference type="ChEBI" id="CHEBI:57925"/>
        <dbReference type="EC" id="4.4.1.5"/>
    </reaction>
</comment>
<dbReference type="PROSITE" id="PS00934">
    <property type="entry name" value="GLYOXALASE_I_1"/>
    <property type="match status" value="1"/>
</dbReference>
<accession>A0A4Z0F708</accession>
<keyword evidence="5" id="KW-0533">Nickel</keyword>
<dbReference type="NCBIfam" id="TIGR00068">
    <property type="entry name" value="glyox_I"/>
    <property type="match status" value="1"/>
</dbReference>
<dbReference type="InterPro" id="IPR004360">
    <property type="entry name" value="Glyas_Fos-R_dOase_dom"/>
</dbReference>
<dbReference type="EC" id="4.4.1.5" evidence="4"/>
<dbReference type="GO" id="GO:0004462">
    <property type="term" value="F:lactoylglutathione lyase activity"/>
    <property type="evidence" value="ECO:0007669"/>
    <property type="project" value="UniProtKB-EC"/>
</dbReference>
<reference evidence="17 18" key="1">
    <citation type="journal article" date="2019" name="ISME J.">
        <title>Candidatus Macondimonas diazotrophica, a novel gammaproteobacterial genus dominating crude-oil-contaminated coastal sediments.</title>
        <authorList>
            <person name="Karthikeyan S."/>
            <person name="Konstantinidis K."/>
        </authorList>
    </citation>
    <scope>NUCLEOTIDE SEQUENCE [LARGE SCALE GENOMIC DNA]</scope>
    <source>
        <strain evidence="17 18">KTK01</strain>
    </source>
</reference>
<dbReference type="GO" id="GO:0005737">
    <property type="term" value="C:cytoplasm"/>
    <property type="evidence" value="ECO:0007669"/>
    <property type="project" value="TreeGrafter"/>
</dbReference>
<protein>
    <recommendedName>
        <fullName evidence="4">lactoylglutathione lyase</fullName>
        <ecNumber evidence="4">4.4.1.5</ecNumber>
    </recommendedName>
    <alternativeName>
        <fullName evidence="10">Aldoketomutase</fullName>
    </alternativeName>
    <alternativeName>
        <fullName evidence="9">Glyoxalase I</fullName>
    </alternativeName>
    <alternativeName>
        <fullName evidence="8">Ketone-aldehyde mutase</fullName>
    </alternativeName>
    <alternativeName>
        <fullName evidence="11">Methylglyoxalase</fullName>
    </alternativeName>
    <alternativeName>
        <fullName evidence="12">S-D-lactoylglutathione methylglyoxal lyase</fullName>
    </alternativeName>
</protein>
<organism evidence="17 18">
    <name type="scientific">Candidatus Macondimonas diazotrophica</name>
    <dbReference type="NCBI Taxonomy" id="2305248"/>
    <lineage>
        <taxon>Bacteria</taxon>
        <taxon>Pseudomonadati</taxon>
        <taxon>Pseudomonadota</taxon>
        <taxon>Gammaproteobacteria</taxon>
        <taxon>Chromatiales</taxon>
        <taxon>Ectothiorhodospiraceae</taxon>
        <taxon>Candidatus Macondimonas</taxon>
    </lineage>
</organism>
<evidence type="ECO:0000256" key="13">
    <source>
        <dbReference type="ARBA" id="ARBA00048273"/>
    </source>
</evidence>
<feature type="binding site" evidence="15">
    <location>
        <position position="123"/>
    </location>
    <ligand>
        <name>Zn(2+)</name>
        <dbReference type="ChEBI" id="CHEBI:29105"/>
        <note>ligand shared between dimeric partners</note>
    </ligand>
</feature>
<dbReference type="InterPro" id="IPR029068">
    <property type="entry name" value="Glyas_Bleomycin-R_OHBP_Dase"/>
</dbReference>
<comment type="pathway">
    <text evidence="2">Secondary metabolite metabolism; methylglyoxal degradation; (R)-lactate from methylglyoxal: step 1/2.</text>
</comment>
<evidence type="ECO:0000313" key="17">
    <source>
        <dbReference type="EMBL" id="TFZ82032.1"/>
    </source>
</evidence>
<dbReference type="RefSeq" id="WP_135282318.1">
    <property type="nucleotide sequence ID" value="NZ_SRIO01000013.1"/>
</dbReference>
<dbReference type="PROSITE" id="PS51819">
    <property type="entry name" value="VOC"/>
    <property type="match status" value="1"/>
</dbReference>
<evidence type="ECO:0000256" key="11">
    <source>
        <dbReference type="ARBA" id="ARBA00032460"/>
    </source>
</evidence>
<name>A0A4Z0F708_9GAMM</name>
<gene>
    <name evidence="17" type="primary">gloA</name>
    <name evidence="17" type="ORF">E4680_10280</name>
</gene>
<dbReference type="AlphaFoldDB" id="A0A4Z0F708"/>
<evidence type="ECO:0000313" key="18">
    <source>
        <dbReference type="Proteomes" id="UP000297890"/>
    </source>
</evidence>
<dbReference type="PANTHER" id="PTHR46036">
    <property type="entry name" value="LACTOYLGLUTATHIONE LYASE"/>
    <property type="match status" value="1"/>
</dbReference>
<evidence type="ECO:0000256" key="2">
    <source>
        <dbReference type="ARBA" id="ARBA00005008"/>
    </source>
</evidence>
<evidence type="ECO:0000256" key="8">
    <source>
        <dbReference type="ARBA" id="ARBA00030291"/>
    </source>
</evidence>
<comment type="similarity">
    <text evidence="3">Belongs to the glyoxalase I family.</text>
</comment>
<evidence type="ECO:0000256" key="15">
    <source>
        <dbReference type="PIRSR" id="PIRSR604361-3"/>
    </source>
</evidence>
<feature type="active site" description="Proton donor/acceptor" evidence="14">
    <location>
        <position position="123"/>
    </location>
</feature>